<gene>
    <name evidence="8" type="ORF">LNKW23_48800</name>
</gene>
<keyword evidence="3" id="KW-1003">Cell membrane</keyword>
<evidence type="ECO:0000256" key="2">
    <source>
        <dbReference type="ARBA" id="ARBA00005811"/>
    </source>
</evidence>
<dbReference type="Pfam" id="PF02472">
    <property type="entry name" value="ExbD"/>
    <property type="match status" value="1"/>
</dbReference>
<keyword evidence="7" id="KW-0813">Transport</keyword>
<accession>A0ABQ6LUA5</accession>
<evidence type="ECO:0000256" key="3">
    <source>
        <dbReference type="ARBA" id="ARBA00022475"/>
    </source>
</evidence>
<dbReference type="PANTHER" id="PTHR30558:SF3">
    <property type="entry name" value="BIOPOLYMER TRANSPORT PROTEIN EXBD-RELATED"/>
    <property type="match status" value="1"/>
</dbReference>
<organism evidence="8 9">
    <name type="scientific">Paralimibaculum aggregatum</name>
    <dbReference type="NCBI Taxonomy" id="3036245"/>
    <lineage>
        <taxon>Bacteria</taxon>
        <taxon>Pseudomonadati</taxon>
        <taxon>Pseudomonadota</taxon>
        <taxon>Alphaproteobacteria</taxon>
        <taxon>Rhodobacterales</taxon>
        <taxon>Paracoccaceae</taxon>
        <taxon>Paralimibaculum</taxon>
    </lineage>
</organism>
<comment type="similarity">
    <text evidence="2 7">Belongs to the ExbD/TolR family.</text>
</comment>
<keyword evidence="6" id="KW-0472">Membrane</keyword>
<sequence length="128" mass="13514">MDFSAPRHRRTRDGAVPMINIVFLLLIFFLLTATLSTSAPFPLALPESRAEARAEEEAVLFVAADGRLAWMGHRDAAVYPAIAAAAAAGRGRIEIRADRDLPGPEIARILAALGSAGIAEVGLAVGRP</sequence>
<keyword evidence="5" id="KW-1133">Transmembrane helix</keyword>
<evidence type="ECO:0000256" key="4">
    <source>
        <dbReference type="ARBA" id="ARBA00022692"/>
    </source>
</evidence>
<evidence type="ECO:0000313" key="9">
    <source>
        <dbReference type="Proteomes" id="UP001239909"/>
    </source>
</evidence>
<dbReference type="InterPro" id="IPR003400">
    <property type="entry name" value="ExbD"/>
</dbReference>
<evidence type="ECO:0000256" key="6">
    <source>
        <dbReference type="ARBA" id="ARBA00023136"/>
    </source>
</evidence>
<protein>
    <recommendedName>
        <fullName evidence="10">Biopolymer transporter ExbD</fullName>
    </recommendedName>
</protein>
<name>A0ABQ6LUA5_9RHOB</name>
<evidence type="ECO:0008006" key="10">
    <source>
        <dbReference type="Google" id="ProtNLM"/>
    </source>
</evidence>
<dbReference type="Proteomes" id="UP001239909">
    <property type="component" value="Unassembled WGS sequence"/>
</dbReference>
<dbReference type="EMBL" id="BSYI01000098">
    <property type="protein sequence ID" value="GMG85655.1"/>
    <property type="molecule type" value="Genomic_DNA"/>
</dbReference>
<dbReference type="RefSeq" id="WP_285675093.1">
    <property type="nucleotide sequence ID" value="NZ_BSYI01000098.1"/>
</dbReference>
<dbReference type="PANTHER" id="PTHR30558">
    <property type="entry name" value="EXBD MEMBRANE COMPONENT OF PMF-DRIVEN MACROMOLECULE IMPORT SYSTEM"/>
    <property type="match status" value="1"/>
</dbReference>
<evidence type="ECO:0000256" key="1">
    <source>
        <dbReference type="ARBA" id="ARBA00004162"/>
    </source>
</evidence>
<keyword evidence="7" id="KW-0653">Protein transport</keyword>
<proteinExistence type="inferred from homology"/>
<evidence type="ECO:0000313" key="8">
    <source>
        <dbReference type="EMBL" id="GMG85655.1"/>
    </source>
</evidence>
<comment type="caution">
    <text evidence="8">The sequence shown here is derived from an EMBL/GenBank/DDBJ whole genome shotgun (WGS) entry which is preliminary data.</text>
</comment>
<keyword evidence="4 7" id="KW-0812">Transmembrane</keyword>
<reference evidence="8 9" key="1">
    <citation type="submission" date="2023-04" db="EMBL/GenBank/DDBJ databases">
        <title>Marinoamorphus aggregata gen. nov., sp. Nov., isolate from tissue of brittle star Ophioplocus japonicus.</title>
        <authorList>
            <person name="Kawano K."/>
            <person name="Sawayama S."/>
            <person name="Nakagawa S."/>
        </authorList>
    </citation>
    <scope>NUCLEOTIDE SEQUENCE [LARGE SCALE GENOMIC DNA]</scope>
    <source>
        <strain evidence="8 9">NKW23</strain>
    </source>
</reference>
<evidence type="ECO:0000256" key="7">
    <source>
        <dbReference type="RuleBase" id="RU003879"/>
    </source>
</evidence>
<evidence type="ECO:0000256" key="5">
    <source>
        <dbReference type="ARBA" id="ARBA00022989"/>
    </source>
</evidence>
<keyword evidence="9" id="KW-1185">Reference proteome</keyword>
<comment type="subcellular location">
    <subcellularLocation>
        <location evidence="1">Cell membrane</location>
        <topology evidence="1">Single-pass membrane protein</topology>
    </subcellularLocation>
    <subcellularLocation>
        <location evidence="7">Cell membrane</location>
        <topology evidence="7">Single-pass type II membrane protein</topology>
    </subcellularLocation>
</comment>